<keyword evidence="3" id="KW-1185">Reference proteome</keyword>
<dbReference type="EMBL" id="JAUESC010000369">
    <property type="protein sequence ID" value="KAK0593685.1"/>
    <property type="molecule type" value="Genomic_DNA"/>
</dbReference>
<dbReference type="Gene3D" id="2.160.20.80">
    <property type="entry name" value="E3 ubiquitin-protein ligase SopA"/>
    <property type="match status" value="1"/>
</dbReference>
<dbReference type="InterPro" id="IPR018333">
    <property type="entry name" value="Squalene_cyclase"/>
</dbReference>
<comment type="caution">
    <text evidence="2">The sequence shown here is derived from an EMBL/GenBank/DDBJ whole genome shotgun (WGS) entry which is preliminary data.</text>
</comment>
<dbReference type="Gene3D" id="1.50.10.20">
    <property type="match status" value="1"/>
</dbReference>
<dbReference type="GO" id="GO:0005811">
    <property type="term" value="C:lipid droplet"/>
    <property type="evidence" value="ECO:0007669"/>
    <property type="project" value="InterPro"/>
</dbReference>
<evidence type="ECO:0000313" key="2">
    <source>
        <dbReference type="EMBL" id="KAK0593685.1"/>
    </source>
</evidence>
<evidence type="ECO:0000256" key="1">
    <source>
        <dbReference type="ARBA" id="ARBA00023235"/>
    </source>
</evidence>
<accession>A0AA39SQ00</accession>
<sequence>MALLNVPLSSKFPQNPLLSSTKPQFNYNPFLSFSVNSATQLLKKQIKSQENILCCLSESVDRTSLLALGGGPYGSEVTRGQDLTGKDFSGKTLIKQDFKTVNLSNANLEGALTTGNTSFKGSNINGAGPVLFMVTKKSSMVLKRAVHFFSSLQASNGHWPAENAGPLFFLSPLNKDGGWGLQIEWHNSMFCTVPSYSCMRTLREGPDGGQDNVCARASKWILDHGGATLIPSCGKT</sequence>
<dbReference type="SUPFAM" id="SSF141571">
    <property type="entry name" value="Pentapeptide repeat-like"/>
    <property type="match status" value="1"/>
</dbReference>
<dbReference type="InterPro" id="IPR008930">
    <property type="entry name" value="Terpenoid_cyclase/PrenylTrfase"/>
</dbReference>
<dbReference type="PANTHER" id="PTHR11764">
    <property type="entry name" value="TERPENE CYCLASE/MUTASE FAMILY MEMBER"/>
    <property type="match status" value="1"/>
</dbReference>
<dbReference type="GO" id="GO:0042300">
    <property type="term" value="F:beta-amyrin synthase activity"/>
    <property type="evidence" value="ECO:0007669"/>
    <property type="project" value="TreeGrafter"/>
</dbReference>
<keyword evidence="1" id="KW-0413">Isomerase</keyword>
<proteinExistence type="predicted"/>
<reference evidence="2" key="1">
    <citation type="journal article" date="2022" name="Plant J.">
        <title>Strategies of tolerance reflected in two North American maple genomes.</title>
        <authorList>
            <person name="McEvoy S.L."/>
            <person name="Sezen U.U."/>
            <person name="Trouern-Trend A."/>
            <person name="McMahon S.M."/>
            <person name="Schaberg P.G."/>
            <person name="Yang J."/>
            <person name="Wegrzyn J.L."/>
            <person name="Swenson N.G."/>
        </authorList>
    </citation>
    <scope>NUCLEOTIDE SEQUENCE</scope>
    <source>
        <strain evidence="2">NS2018</strain>
    </source>
</reference>
<organism evidence="2 3">
    <name type="scientific">Acer saccharum</name>
    <name type="common">Sugar maple</name>
    <dbReference type="NCBI Taxonomy" id="4024"/>
    <lineage>
        <taxon>Eukaryota</taxon>
        <taxon>Viridiplantae</taxon>
        <taxon>Streptophyta</taxon>
        <taxon>Embryophyta</taxon>
        <taxon>Tracheophyta</taxon>
        <taxon>Spermatophyta</taxon>
        <taxon>Magnoliopsida</taxon>
        <taxon>eudicotyledons</taxon>
        <taxon>Gunneridae</taxon>
        <taxon>Pentapetalae</taxon>
        <taxon>rosids</taxon>
        <taxon>malvids</taxon>
        <taxon>Sapindales</taxon>
        <taxon>Sapindaceae</taxon>
        <taxon>Hippocastanoideae</taxon>
        <taxon>Acereae</taxon>
        <taxon>Acer</taxon>
    </lineage>
</organism>
<dbReference type="Proteomes" id="UP001168877">
    <property type="component" value="Unassembled WGS sequence"/>
</dbReference>
<dbReference type="SUPFAM" id="SSF48239">
    <property type="entry name" value="Terpenoid cyclases/Protein prenyltransferases"/>
    <property type="match status" value="1"/>
</dbReference>
<dbReference type="AlphaFoldDB" id="A0AA39SQ00"/>
<protein>
    <submittedName>
        <fullName evidence="2">Uncharacterized protein</fullName>
    </submittedName>
</protein>
<evidence type="ECO:0000313" key="3">
    <source>
        <dbReference type="Proteomes" id="UP001168877"/>
    </source>
</evidence>
<dbReference type="PANTHER" id="PTHR11764:SF58">
    <property type="entry name" value="BETA-AMYRIN SYNTHASE-RELATED"/>
    <property type="match status" value="1"/>
</dbReference>
<gene>
    <name evidence="2" type="ORF">LWI29_024777</name>
</gene>
<name>A0AA39SQ00_ACESA</name>
<reference evidence="2" key="2">
    <citation type="submission" date="2023-06" db="EMBL/GenBank/DDBJ databases">
        <authorList>
            <person name="Swenson N.G."/>
            <person name="Wegrzyn J.L."/>
            <person name="Mcevoy S.L."/>
        </authorList>
    </citation>
    <scope>NUCLEOTIDE SEQUENCE</scope>
    <source>
        <strain evidence="2">NS2018</strain>
        <tissue evidence="2">Leaf</tissue>
    </source>
</reference>
<dbReference type="GO" id="GO:0016104">
    <property type="term" value="P:triterpenoid biosynthetic process"/>
    <property type="evidence" value="ECO:0007669"/>
    <property type="project" value="InterPro"/>
</dbReference>